<dbReference type="InterPro" id="IPR000653">
    <property type="entry name" value="DegT/StrS_aminotransferase"/>
</dbReference>
<dbReference type="PANTHER" id="PTHR30244:SF34">
    <property type="entry name" value="DTDP-4-AMINO-4,6-DIDEOXYGALACTOSE TRANSAMINASE"/>
    <property type="match status" value="1"/>
</dbReference>
<gene>
    <name evidence="2" type="ORF">F4X14_13680</name>
</gene>
<name>A0A6B1D8T0_9CHLR</name>
<sequence>MAGPGMELVGEEEIEEVLQVLRAGYLYRYGITTPDGVDPRFQGKVYQLEQEIAALSQVKYAVVVNSGTSALLAAMAALGIGPGDEVIVPGFTFVASISAIVYTGAVPVLAEIDRTFNLDPEDVKAKISPRTKAIMAVHMMGNPARLEELRRVADINNLYLIEDCCQAFGAAYRGRPIGSIGHVGAFSFNIYKTITSGDGGMVITNDEELYRRAFAFHDQGHSPLRTGVEIGRRPFLGLDFRCTELQAAVLLAQLRKLPTLIDRLQTSKRHFKAAISDLPGLEFREVLDPEEEVATILTVILPDADVAAKIAAELDSKVVAEAGWHVYNNMEHLLEQRMPTPLSCSFSCPHYAEAGGSMQYGKGMLPRTDDLLNRSINISIGVSDAGLGSAFGVTINDGLDVVAERADTFRRVASSYLI</sequence>
<dbReference type="GO" id="GO:0030170">
    <property type="term" value="F:pyridoxal phosphate binding"/>
    <property type="evidence" value="ECO:0007669"/>
    <property type="project" value="TreeGrafter"/>
</dbReference>
<dbReference type="EMBL" id="VXMH01000071">
    <property type="protein sequence ID" value="MYC96006.1"/>
    <property type="molecule type" value="Genomic_DNA"/>
</dbReference>
<dbReference type="Gene3D" id="3.90.1150.10">
    <property type="entry name" value="Aspartate Aminotransferase, domain 1"/>
    <property type="match status" value="1"/>
</dbReference>
<comment type="similarity">
    <text evidence="1">Belongs to the DegT/DnrJ/EryC1 family.</text>
</comment>
<proteinExistence type="inferred from homology"/>
<keyword evidence="1" id="KW-0663">Pyridoxal phosphate</keyword>
<dbReference type="InterPro" id="IPR015422">
    <property type="entry name" value="PyrdxlP-dep_Trfase_small"/>
</dbReference>
<evidence type="ECO:0000313" key="2">
    <source>
        <dbReference type="EMBL" id="MYC96006.1"/>
    </source>
</evidence>
<evidence type="ECO:0000256" key="1">
    <source>
        <dbReference type="RuleBase" id="RU004508"/>
    </source>
</evidence>
<dbReference type="InterPro" id="IPR015421">
    <property type="entry name" value="PyrdxlP-dep_Trfase_major"/>
</dbReference>
<dbReference type="GO" id="GO:0008483">
    <property type="term" value="F:transaminase activity"/>
    <property type="evidence" value="ECO:0007669"/>
    <property type="project" value="UniProtKB-KW"/>
</dbReference>
<dbReference type="Pfam" id="PF01041">
    <property type="entry name" value="DegT_DnrJ_EryC1"/>
    <property type="match status" value="1"/>
</dbReference>
<organism evidence="2">
    <name type="scientific">Caldilineaceae bacterium SB0661_bin_32</name>
    <dbReference type="NCBI Taxonomy" id="2605255"/>
    <lineage>
        <taxon>Bacteria</taxon>
        <taxon>Bacillati</taxon>
        <taxon>Chloroflexota</taxon>
        <taxon>Caldilineae</taxon>
        <taxon>Caldilineales</taxon>
        <taxon>Caldilineaceae</taxon>
    </lineage>
</organism>
<keyword evidence="2" id="KW-0032">Aminotransferase</keyword>
<protein>
    <submittedName>
        <fullName evidence="2">DegT/DnrJ/EryC1/StrS family aminotransferase</fullName>
    </submittedName>
</protein>
<dbReference type="AlphaFoldDB" id="A0A6B1D8T0"/>
<dbReference type="GO" id="GO:0000271">
    <property type="term" value="P:polysaccharide biosynthetic process"/>
    <property type="evidence" value="ECO:0007669"/>
    <property type="project" value="TreeGrafter"/>
</dbReference>
<dbReference type="SUPFAM" id="SSF53383">
    <property type="entry name" value="PLP-dependent transferases"/>
    <property type="match status" value="1"/>
</dbReference>
<accession>A0A6B1D8T0</accession>
<dbReference type="Gene3D" id="3.40.640.10">
    <property type="entry name" value="Type I PLP-dependent aspartate aminotransferase-like (Major domain)"/>
    <property type="match status" value="1"/>
</dbReference>
<reference evidence="2" key="1">
    <citation type="submission" date="2019-09" db="EMBL/GenBank/DDBJ databases">
        <title>Characterisation of the sponge microbiome using genome-centric metagenomics.</title>
        <authorList>
            <person name="Engelberts J.P."/>
            <person name="Robbins S.J."/>
            <person name="De Goeij J.M."/>
            <person name="Aranda M."/>
            <person name="Bell S.C."/>
            <person name="Webster N.S."/>
        </authorList>
    </citation>
    <scope>NUCLEOTIDE SEQUENCE</scope>
    <source>
        <strain evidence="2">SB0661_bin_32</strain>
    </source>
</reference>
<comment type="caution">
    <text evidence="2">The sequence shown here is derived from an EMBL/GenBank/DDBJ whole genome shotgun (WGS) entry which is preliminary data.</text>
</comment>
<dbReference type="CDD" id="cd00616">
    <property type="entry name" value="AHBA_syn"/>
    <property type="match status" value="1"/>
</dbReference>
<dbReference type="InterPro" id="IPR015424">
    <property type="entry name" value="PyrdxlP-dep_Trfase"/>
</dbReference>
<dbReference type="PANTHER" id="PTHR30244">
    <property type="entry name" value="TRANSAMINASE"/>
    <property type="match status" value="1"/>
</dbReference>
<keyword evidence="2" id="KW-0808">Transferase</keyword>